<evidence type="ECO:0000313" key="4">
    <source>
        <dbReference type="EMBL" id="UYQ91700.1"/>
    </source>
</evidence>
<proteinExistence type="predicted"/>
<dbReference type="Gene3D" id="2.60.220.30">
    <property type="match status" value="1"/>
</dbReference>
<evidence type="ECO:0000313" key="5">
    <source>
        <dbReference type="Proteomes" id="UP001162741"/>
    </source>
</evidence>
<accession>A0ABY6IWE4</accession>
<organism evidence="4 5">
    <name type="scientific">Chitinophaga horti</name>
    <dbReference type="NCBI Taxonomy" id="2920382"/>
    <lineage>
        <taxon>Bacteria</taxon>
        <taxon>Pseudomonadati</taxon>
        <taxon>Bacteroidota</taxon>
        <taxon>Chitinophagia</taxon>
        <taxon>Chitinophagales</taxon>
        <taxon>Chitinophagaceae</taxon>
        <taxon>Chitinophaga</taxon>
    </lineage>
</organism>
<feature type="region of interest" description="Disordered" evidence="1">
    <location>
        <begin position="20"/>
        <end position="56"/>
    </location>
</feature>
<reference evidence="4" key="1">
    <citation type="submission" date="2022-10" db="EMBL/GenBank/DDBJ databases">
        <title>Chitinophaga sp. nov., isolated from soil.</title>
        <authorList>
            <person name="Jeon C.O."/>
        </authorList>
    </citation>
    <scope>NUCLEOTIDE SEQUENCE</scope>
    <source>
        <strain evidence="4">R8</strain>
    </source>
</reference>
<evidence type="ECO:0000256" key="1">
    <source>
        <dbReference type="SAM" id="MobiDB-lite"/>
    </source>
</evidence>
<dbReference type="PROSITE" id="PS51145">
    <property type="entry name" value="ZU5"/>
    <property type="match status" value="1"/>
</dbReference>
<dbReference type="RefSeq" id="WP_264280080.1">
    <property type="nucleotide sequence ID" value="NZ_CP107006.1"/>
</dbReference>
<dbReference type="EMBL" id="CP107006">
    <property type="protein sequence ID" value="UYQ91700.1"/>
    <property type="molecule type" value="Genomic_DNA"/>
</dbReference>
<name>A0ABY6IWE4_9BACT</name>
<dbReference type="Proteomes" id="UP001162741">
    <property type="component" value="Chromosome"/>
</dbReference>
<keyword evidence="2" id="KW-0732">Signal</keyword>
<sequence length="412" mass="44021">MKSISAYLVAALLTFTACSKPDSESDPNPIPGTGKVTEAGAPDEDTKAEKVIGTAGGTLTSNDGEITIDIPAGALAANQTVSIQRITNKNPMGLRKAYRLLPHGVQFTKPVNITFDYSDEDITGTIPEALGIAYQDDKGIWQAIGSTTLDKDEQTISVKTTHFSDWSFFESFVMKASATFVDPGTTVQLEIESDANIMGPLQNDERPIGERHSMSAEFVKGWKLAGAGTLTPNKEKATYKAPATVPTAPNPVAVSAEIKLNKPGLFLVLTHITIADDGEISVRVNGGAWITQKATAATKFGDNYYGVADGDGDETGRYIFIRWTGGVGTTPFKSPKVNYGTHSHYQVNGNTYICSYVQGEELVASGGGVTITSMGEKGGFIEGTADINPAGYGPKMEPVARVEAKFKVRRYW</sequence>
<gene>
    <name evidence="4" type="ORF">MKQ68_16550</name>
</gene>
<dbReference type="InterPro" id="IPR000906">
    <property type="entry name" value="ZU5_dom"/>
</dbReference>
<keyword evidence="5" id="KW-1185">Reference proteome</keyword>
<evidence type="ECO:0000259" key="3">
    <source>
        <dbReference type="PROSITE" id="PS51145"/>
    </source>
</evidence>
<feature type="signal peptide" evidence="2">
    <location>
        <begin position="1"/>
        <end position="19"/>
    </location>
</feature>
<feature type="chain" id="PRO_5045700925" description="ZU5 domain-containing protein" evidence="2">
    <location>
        <begin position="20"/>
        <end position="412"/>
    </location>
</feature>
<evidence type="ECO:0000256" key="2">
    <source>
        <dbReference type="SAM" id="SignalP"/>
    </source>
</evidence>
<dbReference type="PROSITE" id="PS51257">
    <property type="entry name" value="PROKAR_LIPOPROTEIN"/>
    <property type="match status" value="1"/>
</dbReference>
<protein>
    <recommendedName>
        <fullName evidence="3">ZU5 domain-containing protein</fullName>
    </recommendedName>
</protein>
<feature type="domain" description="ZU5" evidence="3">
    <location>
        <begin position="46"/>
        <end position="172"/>
    </location>
</feature>